<name>A0AAD3Y4A8_NEPGR</name>
<sequence>MILSSLMLLIGPSVTTGPLMEGSSVEISGDAITSITEVDVPSDLPVSDARINRFPNEDHENLDATELEGGFCLGRTPAPLPASPLHVFLVLALCPSSDVDPPCARIFVGSI</sequence>
<accession>A0AAD3Y4A8</accession>
<gene>
    <name evidence="2" type="ORF">Nepgr_030895</name>
</gene>
<keyword evidence="3" id="KW-1185">Reference proteome</keyword>
<dbReference type="AlphaFoldDB" id="A0AAD3Y4A8"/>
<feature type="chain" id="PRO_5042281178" description="Secreted protein" evidence="1">
    <location>
        <begin position="17"/>
        <end position="111"/>
    </location>
</feature>
<evidence type="ECO:0000313" key="2">
    <source>
        <dbReference type="EMBL" id="GMH29052.1"/>
    </source>
</evidence>
<keyword evidence="1" id="KW-0732">Signal</keyword>
<reference evidence="2" key="1">
    <citation type="submission" date="2023-05" db="EMBL/GenBank/DDBJ databases">
        <title>Nepenthes gracilis genome sequencing.</title>
        <authorList>
            <person name="Fukushima K."/>
        </authorList>
    </citation>
    <scope>NUCLEOTIDE SEQUENCE</scope>
    <source>
        <strain evidence="2">SING2019-196</strain>
    </source>
</reference>
<protein>
    <recommendedName>
        <fullName evidence="4">Secreted protein</fullName>
    </recommendedName>
</protein>
<evidence type="ECO:0000313" key="3">
    <source>
        <dbReference type="Proteomes" id="UP001279734"/>
    </source>
</evidence>
<evidence type="ECO:0000256" key="1">
    <source>
        <dbReference type="SAM" id="SignalP"/>
    </source>
</evidence>
<proteinExistence type="predicted"/>
<evidence type="ECO:0008006" key="4">
    <source>
        <dbReference type="Google" id="ProtNLM"/>
    </source>
</evidence>
<organism evidence="2 3">
    <name type="scientific">Nepenthes gracilis</name>
    <name type="common">Slender pitcher plant</name>
    <dbReference type="NCBI Taxonomy" id="150966"/>
    <lineage>
        <taxon>Eukaryota</taxon>
        <taxon>Viridiplantae</taxon>
        <taxon>Streptophyta</taxon>
        <taxon>Embryophyta</taxon>
        <taxon>Tracheophyta</taxon>
        <taxon>Spermatophyta</taxon>
        <taxon>Magnoliopsida</taxon>
        <taxon>eudicotyledons</taxon>
        <taxon>Gunneridae</taxon>
        <taxon>Pentapetalae</taxon>
        <taxon>Caryophyllales</taxon>
        <taxon>Nepenthaceae</taxon>
        <taxon>Nepenthes</taxon>
    </lineage>
</organism>
<dbReference type="EMBL" id="BSYO01000035">
    <property type="protein sequence ID" value="GMH29052.1"/>
    <property type="molecule type" value="Genomic_DNA"/>
</dbReference>
<feature type="signal peptide" evidence="1">
    <location>
        <begin position="1"/>
        <end position="16"/>
    </location>
</feature>
<dbReference type="Proteomes" id="UP001279734">
    <property type="component" value="Unassembled WGS sequence"/>
</dbReference>
<comment type="caution">
    <text evidence="2">The sequence shown here is derived from an EMBL/GenBank/DDBJ whole genome shotgun (WGS) entry which is preliminary data.</text>
</comment>